<evidence type="ECO:0000313" key="6">
    <source>
        <dbReference type="EMBL" id="KAK3092057.1"/>
    </source>
</evidence>
<protein>
    <recommendedName>
        <fullName evidence="4">Eukaryotic translation initiation factor 3 subunit H</fullName>
        <shortName evidence="4">eIF3h</shortName>
    </recommendedName>
</protein>
<dbReference type="EMBL" id="VSWD01000010">
    <property type="protein sequence ID" value="KAK3092057.1"/>
    <property type="molecule type" value="Genomic_DNA"/>
</dbReference>
<dbReference type="PANTHER" id="PTHR10410">
    <property type="entry name" value="EUKARYOTIC TRANSLATION INITIATION FACTOR 3 -RELATED"/>
    <property type="match status" value="1"/>
</dbReference>
<evidence type="ECO:0000256" key="1">
    <source>
        <dbReference type="ARBA" id="ARBA00022490"/>
    </source>
</evidence>
<reference evidence="6" key="1">
    <citation type="submission" date="2019-08" db="EMBL/GenBank/DDBJ databases">
        <title>The improved chromosome-level genome for the pearl oyster Pinctada fucata martensii using PacBio sequencing and Hi-C.</title>
        <authorList>
            <person name="Zheng Z."/>
        </authorList>
    </citation>
    <scope>NUCLEOTIDE SEQUENCE</scope>
    <source>
        <strain evidence="6">ZZ-2019</strain>
        <tissue evidence="6">Adductor muscle</tissue>
    </source>
</reference>
<organism evidence="6 7">
    <name type="scientific">Pinctada imbricata</name>
    <name type="common">Atlantic pearl-oyster</name>
    <name type="synonym">Pinctada martensii</name>
    <dbReference type="NCBI Taxonomy" id="66713"/>
    <lineage>
        <taxon>Eukaryota</taxon>
        <taxon>Metazoa</taxon>
        <taxon>Spiralia</taxon>
        <taxon>Lophotrochozoa</taxon>
        <taxon>Mollusca</taxon>
        <taxon>Bivalvia</taxon>
        <taxon>Autobranchia</taxon>
        <taxon>Pteriomorphia</taxon>
        <taxon>Pterioida</taxon>
        <taxon>Pterioidea</taxon>
        <taxon>Pteriidae</taxon>
        <taxon>Pinctada</taxon>
    </lineage>
</organism>
<keyword evidence="1 4" id="KW-0963">Cytoplasm</keyword>
<keyword evidence="3 4" id="KW-0648">Protein biosynthesis</keyword>
<dbReference type="AlphaFoldDB" id="A0AA88XTH9"/>
<dbReference type="InterPro" id="IPR045810">
    <property type="entry name" value="eIF3h_C"/>
</dbReference>
<dbReference type="Gene3D" id="3.40.140.10">
    <property type="entry name" value="Cytidine Deaminase, domain 2"/>
    <property type="match status" value="1"/>
</dbReference>
<evidence type="ECO:0000256" key="3">
    <source>
        <dbReference type="ARBA" id="ARBA00022917"/>
    </source>
</evidence>
<dbReference type="Proteomes" id="UP001186944">
    <property type="component" value="Unassembled WGS sequence"/>
</dbReference>
<feature type="domain" description="MPN" evidence="5">
    <location>
        <begin position="14"/>
        <end position="148"/>
    </location>
</feature>
<dbReference type="FunFam" id="3.40.140.10:FF:000045">
    <property type="entry name" value="Eukaryotic translation initiation factor 3 subunit H"/>
    <property type="match status" value="1"/>
</dbReference>
<accession>A0AA88XTH9</accession>
<gene>
    <name evidence="6" type="ORF">FSP39_024795</name>
</gene>
<dbReference type="Pfam" id="PF01398">
    <property type="entry name" value="JAB"/>
    <property type="match status" value="1"/>
</dbReference>
<comment type="caution">
    <text evidence="6">The sequence shown here is derived from an EMBL/GenBank/DDBJ whole genome shotgun (WGS) entry which is preliminary data.</text>
</comment>
<comment type="subcellular location">
    <subcellularLocation>
        <location evidence="4">Cytoplasm</location>
    </subcellularLocation>
</comment>
<dbReference type="InterPro" id="IPR027524">
    <property type="entry name" value="eIF3h"/>
</dbReference>
<name>A0AA88XTH9_PINIB</name>
<dbReference type="HAMAP" id="MF_03007">
    <property type="entry name" value="eIF3h"/>
    <property type="match status" value="1"/>
</dbReference>
<evidence type="ECO:0000256" key="2">
    <source>
        <dbReference type="ARBA" id="ARBA00022540"/>
    </source>
</evidence>
<dbReference type="GO" id="GO:0005852">
    <property type="term" value="C:eukaryotic translation initiation factor 3 complex"/>
    <property type="evidence" value="ECO:0007669"/>
    <property type="project" value="UniProtKB-UniRule"/>
</dbReference>
<dbReference type="Pfam" id="PF19445">
    <property type="entry name" value="eIF3h_C"/>
    <property type="match status" value="1"/>
</dbReference>
<comment type="similarity">
    <text evidence="4">Belongs to the eIF-3 subunit H family.</text>
</comment>
<dbReference type="GO" id="GO:0003743">
    <property type="term" value="F:translation initiation factor activity"/>
    <property type="evidence" value="ECO:0007669"/>
    <property type="project" value="UniProtKB-UniRule"/>
</dbReference>
<proteinExistence type="inferred from homology"/>
<dbReference type="GO" id="GO:0016282">
    <property type="term" value="C:eukaryotic 43S preinitiation complex"/>
    <property type="evidence" value="ECO:0007669"/>
    <property type="project" value="UniProtKB-UniRule"/>
</dbReference>
<dbReference type="CDD" id="cd08065">
    <property type="entry name" value="MPN_eIF3h"/>
    <property type="match status" value="1"/>
</dbReference>
<dbReference type="GO" id="GO:0001732">
    <property type="term" value="P:formation of cytoplasmic translation initiation complex"/>
    <property type="evidence" value="ECO:0007669"/>
    <property type="project" value="UniProtKB-UniRule"/>
</dbReference>
<sequence>MASKRTTSVPVQYVQIDGLVVLKIIKHCQEEGAGGTDLVQGVLLGLVVDNRLEITNCFPFPRHNEEEDFDEVQYQMEMMRNLRHVNIDHLHVGWYQSTYFGSFINRALLDSQFNYQHSIEESVVLIYDPLRTTQGFLALRAYRLTADMMDFYREGDFTPDSIQAAGMSFESMFEEIPVVMKNSHLANSLLSELEEGMGTQQKFNFLDLATSSMLEKNLRQLMVCVDDVAMDSNRFLNYQRQYQKQQIQKTQYIQKRQQENAQRISRGEPPLPDEDINKIFKPLPTPARLDSLLLAGQIDSYCKQIGEFTSQSFGKLFMAESLQSGSKES</sequence>
<evidence type="ECO:0000259" key="5">
    <source>
        <dbReference type="PROSITE" id="PS50249"/>
    </source>
</evidence>
<dbReference type="InterPro" id="IPR037518">
    <property type="entry name" value="MPN"/>
</dbReference>
<dbReference type="PROSITE" id="PS50249">
    <property type="entry name" value="MPN"/>
    <property type="match status" value="1"/>
</dbReference>
<dbReference type="SMART" id="SM00232">
    <property type="entry name" value="JAB_MPN"/>
    <property type="match status" value="1"/>
</dbReference>
<keyword evidence="7" id="KW-1185">Reference proteome</keyword>
<dbReference type="GO" id="GO:0008237">
    <property type="term" value="F:metallopeptidase activity"/>
    <property type="evidence" value="ECO:0007669"/>
    <property type="project" value="InterPro"/>
</dbReference>
<evidence type="ECO:0000256" key="4">
    <source>
        <dbReference type="HAMAP-Rule" id="MF_03007"/>
    </source>
</evidence>
<dbReference type="InterPro" id="IPR050242">
    <property type="entry name" value="JAMM_MPN+_peptidase_M67A"/>
</dbReference>
<evidence type="ECO:0000313" key="7">
    <source>
        <dbReference type="Proteomes" id="UP001186944"/>
    </source>
</evidence>
<keyword evidence="2 4" id="KW-0396">Initiation factor</keyword>
<comment type="function">
    <text evidence="4">Component of the eukaryotic translation initiation factor 3 (eIF-3) complex, which is involved in protein synthesis of a specialized repertoire of mRNAs and, together with other initiation factors, stimulates binding of mRNA and methionyl-tRNAi to the 40S ribosome. The eIF-3 complex specifically targets and initiates translation of a subset of mRNAs involved in cell proliferation.</text>
</comment>
<dbReference type="GO" id="GO:0033290">
    <property type="term" value="C:eukaryotic 48S preinitiation complex"/>
    <property type="evidence" value="ECO:0007669"/>
    <property type="project" value="UniProtKB-UniRule"/>
</dbReference>
<comment type="subunit">
    <text evidence="4">Component of the eukaryotic translation initiation factor 3 (eIF-3) complex.</text>
</comment>
<dbReference type="InterPro" id="IPR000555">
    <property type="entry name" value="JAMM/MPN+_dom"/>
</dbReference>